<evidence type="ECO:0000256" key="7">
    <source>
        <dbReference type="ARBA" id="ARBA00047473"/>
    </source>
</evidence>
<accession>A0AAX3QZA9</accession>
<keyword evidence="6 8" id="KW-0520">NAD</keyword>
<evidence type="ECO:0000256" key="11">
    <source>
        <dbReference type="PIRSR" id="PIRSR500134-3"/>
    </source>
</evidence>
<dbReference type="SMART" id="SM00984">
    <property type="entry name" value="UDPG_MGDP_dh_C"/>
    <property type="match status" value="1"/>
</dbReference>
<dbReference type="InterPro" id="IPR036220">
    <property type="entry name" value="UDP-Glc/GDP-Man_DH_C_sf"/>
</dbReference>
<evidence type="ECO:0000313" key="14">
    <source>
        <dbReference type="Proteomes" id="UP001221009"/>
    </source>
</evidence>
<feature type="binding site" evidence="11">
    <location>
        <position position="334"/>
    </location>
    <ligand>
        <name>NAD(+)</name>
        <dbReference type="ChEBI" id="CHEBI:57540"/>
    </ligand>
</feature>
<dbReference type="SUPFAM" id="SSF52413">
    <property type="entry name" value="UDP-glucose/GDP-mannose dehydrogenase C-terminal domain"/>
    <property type="match status" value="1"/>
</dbReference>
<evidence type="ECO:0000259" key="12">
    <source>
        <dbReference type="SMART" id="SM00984"/>
    </source>
</evidence>
<evidence type="ECO:0000256" key="8">
    <source>
        <dbReference type="PIRNR" id="PIRNR000124"/>
    </source>
</evidence>
<evidence type="ECO:0000256" key="4">
    <source>
        <dbReference type="ARBA" id="ARBA00015132"/>
    </source>
</evidence>
<evidence type="ECO:0000256" key="9">
    <source>
        <dbReference type="PIRSR" id="PIRSR500134-1"/>
    </source>
</evidence>
<feature type="binding site" evidence="11">
    <location>
        <position position="158"/>
    </location>
    <ligand>
        <name>NAD(+)</name>
        <dbReference type="ChEBI" id="CHEBI:57540"/>
    </ligand>
</feature>
<dbReference type="Pfam" id="PF03721">
    <property type="entry name" value="UDPG_MGDP_dh_N"/>
    <property type="match status" value="1"/>
</dbReference>
<reference evidence="13" key="1">
    <citation type="submission" date="2023-03" db="EMBL/GenBank/DDBJ databases">
        <title>Parabacteroides distasonis, a bacteria resistant against UC.</title>
        <authorList>
            <person name="Dai W."/>
        </authorList>
    </citation>
    <scope>NUCLEOTIDE SEQUENCE</scope>
    <source>
        <strain evidence="13">F1-28</strain>
    </source>
</reference>
<dbReference type="SUPFAM" id="SSF48179">
    <property type="entry name" value="6-phosphogluconate dehydrogenase C-terminal domain-like"/>
    <property type="match status" value="1"/>
</dbReference>
<dbReference type="Pfam" id="PF03720">
    <property type="entry name" value="UDPG_MGDP_dh_C"/>
    <property type="match status" value="1"/>
</dbReference>
<evidence type="ECO:0000313" key="13">
    <source>
        <dbReference type="EMBL" id="WET66350.1"/>
    </source>
</evidence>
<dbReference type="GO" id="GO:0051287">
    <property type="term" value="F:NAD binding"/>
    <property type="evidence" value="ECO:0007669"/>
    <property type="project" value="InterPro"/>
</dbReference>
<dbReference type="Gene3D" id="1.20.5.100">
    <property type="entry name" value="Cytochrome c1, transmembrane anchor, C-terminal"/>
    <property type="match status" value="1"/>
</dbReference>
<evidence type="ECO:0000256" key="10">
    <source>
        <dbReference type="PIRSR" id="PIRSR500134-2"/>
    </source>
</evidence>
<evidence type="ECO:0000256" key="6">
    <source>
        <dbReference type="ARBA" id="ARBA00023027"/>
    </source>
</evidence>
<dbReference type="InterPro" id="IPR001732">
    <property type="entry name" value="UDP-Glc/GDP-Man_DH_N"/>
</dbReference>
<dbReference type="PANTHER" id="PTHR43750:SF3">
    <property type="entry name" value="UDP-GLUCOSE 6-DEHYDROGENASE TUAD"/>
    <property type="match status" value="1"/>
</dbReference>
<comment type="pathway">
    <text evidence="1">Nucleotide-sugar biosynthesis; UDP-alpha-D-glucuronate biosynthesis; UDP-alpha-D-glucuronate from UDP-alpha-D-glucose: step 1/1.</text>
</comment>
<comment type="catalytic activity">
    <reaction evidence="7 8">
        <text>UDP-alpha-D-glucose + 2 NAD(+) + H2O = UDP-alpha-D-glucuronate + 2 NADH + 3 H(+)</text>
        <dbReference type="Rhea" id="RHEA:23596"/>
        <dbReference type="ChEBI" id="CHEBI:15377"/>
        <dbReference type="ChEBI" id="CHEBI:15378"/>
        <dbReference type="ChEBI" id="CHEBI:57540"/>
        <dbReference type="ChEBI" id="CHEBI:57945"/>
        <dbReference type="ChEBI" id="CHEBI:58052"/>
        <dbReference type="ChEBI" id="CHEBI:58885"/>
        <dbReference type="EC" id="1.1.1.22"/>
    </reaction>
</comment>
<feature type="binding site" evidence="11">
    <location>
        <position position="86"/>
    </location>
    <ligand>
        <name>NAD(+)</name>
        <dbReference type="ChEBI" id="CHEBI:57540"/>
    </ligand>
</feature>
<dbReference type="InterPro" id="IPR036291">
    <property type="entry name" value="NAD(P)-bd_dom_sf"/>
</dbReference>
<evidence type="ECO:0000256" key="1">
    <source>
        <dbReference type="ARBA" id="ARBA00004701"/>
    </source>
</evidence>
<feature type="binding site" evidence="11">
    <location>
        <position position="35"/>
    </location>
    <ligand>
        <name>NAD(+)</name>
        <dbReference type="ChEBI" id="CHEBI:57540"/>
    </ligand>
</feature>
<proteinExistence type="inferred from homology"/>
<feature type="binding site" evidence="10">
    <location>
        <begin position="255"/>
        <end position="259"/>
    </location>
    <ligand>
        <name>substrate</name>
    </ligand>
</feature>
<dbReference type="EMBL" id="CP120353">
    <property type="protein sequence ID" value="WET66350.1"/>
    <property type="molecule type" value="Genomic_DNA"/>
</dbReference>
<feature type="binding site" evidence="10">
    <location>
        <position position="210"/>
    </location>
    <ligand>
        <name>substrate</name>
    </ligand>
</feature>
<feature type="active site" description="Nucleophile" evidence="9">
    <location>
        <position position="266"/>
    </location>
</feature>
<feature type="binding site" evidence="11">
    <location>
        <position position="121"/>
    </location>
    <ligand>
        <name>NAD(+)</name>
        <dbReference type="ChEBI" id="CHEBI:57540"/>
    </ligand>
</feature>
<dbReference type="PIRSF" id="PIRSF000124">
    <property type="entry name" value="UDPglc_GDPman_dh"/>
    <property type="match status" value="1"/>
</dbReference>
<feature type="binding site" evidence="11">
    <location>
        <position position="269"/>
    </location>
    <ligand>
        <name>NAD(+)</name>
        <dbReference type="ChEBI" id="CHEBI:57540"/>
    </ligand>
</feature>
<dbReference type="Pfam" id="PF00984">
    <property type="entry name" value="UDPG_MGDP_dh"/>
    <property type="match status" value="1"/>
</dbReference>
<dbReference type="PANTHER" id="PTHR43750">
    <property type="entry name" value="UDP-GLUCOSE 6-DEHYDROGENASE TUAD"/>
    <property type="match status" value="1"/>
</dbReference>
<feature type="binding site" evidence="10">
    <location>
        <begin position="155"/>
        <end position="158"/>
    </location>
    <ligand>
        <name>substrate</name>
    </ligand>
</feature>
<dbReference type="InterPro" id="IPR008927">
    <property type="entry name" value="6-PGluconate_DH-like_C_sf"/>
</dbReference>
<name>A0AAX3QZA9_PARDI</name>
<gene>
    <name evidence="13" type="ORF">P2T59_10270</name>
</gene>
<dbReference type="RefSeq" id="WP_122144826.1">
    <property type="nucleotide sequence ID" value="NZ_CP120353.1"/>
</dbReference>
<evidence type="ECO:0000256" key="2">
    <source>
        <dbReference type="ARBA" id="ARBA00006601"/>
    </source>
</evidence>
<dbReference type="InterPro" id="IPR014027">
    <property type="entry name" value="UDP-Glc/GDP-Man_DH_C"/>
</dbReference>
<evidence type="ECO:0000256" key="3">
    <source>
        <dbReference type="ARBA" id="ARBA00012954"/>
    </source>
</evidence>
<dbReference type="AlphaFoldDB" id="A0AAX3QZA9"/>
<dbReference type="GO" id="GO:0003979">
    <property type="term" value="F:UDP-glucose 6-dehydrogenase activity"/>
    <property type="evidence" value="ECO:0007669"/>
    <property type="project" value="UniProtKB-EC"/>
</dbReference>
<dbReference type="Proteomes" id="UP001221009">
    <property type="component" value="Chromosome"/>
</dbReference>
<organism evidence="13 14">
    <name type="scientific">Parabacteroides distasonis</name>
    <dbReference type="NCBI Taxonomy" id="823"/>
    <lineage>
        <taxon>Bacteria</taxon>
        <taxon>Pseudomonadati</taxon>
        <taxon>Bacteroidota</taxon>
        <taxon>Bacteroidia</taxon>
        <taxon>Bacteroidales</taxon>
        <taxon>Tannerellaceae</taxon>
        <taxon>Parabacteroides</taxon>
    </lineage>
</organism>
<protein>
    <recommendedName>
        <fullName evidence="4 8">UDP-glucose 6-dehydrogenase</fullName>
        <ecNumber evidence="3 8">1.1.1.22</ecNumber>
    </recommendedName>
</protein>
<dbReference type="GO" id="GO:0000271">
    <property type="term" value="P:polysaccharide biosynthetic process"/>
    <property type="evidence" value="ECO:0007669"/>
    <property type="project" value="InterPro"/>
</dbReference>
<comment type="similarity">
    <text evidence="2 8">Belongs to the UDP-glucose/GDP-mannose dehydrogenase family.</text>
</comment>
<keyword evidence="5 8" id="KW-0560">Oxidoreductase</keyword>
<sequence length="436" mass="48350">MNIAIVGTGYVGLVSGTCFAEMGIDVTCVDVNEEKIQFLLDGQIPIYEPGLEELVKRNVEAGRLHFTTDLSSCLDNVEVVFSAVGTPPDEDGSADLKYVLAVAKTFGQNIRRYTILVTKSTVPVGTAQKVKETVRAELEKRGVDIVFDVASNPEFLKEGTAIKDFMTPDRVVVGTESEQAKKIMSRLYKPFMLSGERMIFTDIPSAEMIKYAANSMLATRISFMNDIANLCELVGADVNMVRKGIGSDTRIGKKFLYAGCGYGGSCFPKDVKALIKTAEKSGYPMRVLKAVEEVNESQKSILFNKLMKHYAGQLKGKTITLWGLAFKPETDDMREAPALVLIDKLQKAGCRVKVYDPISMTECKRRIGDIVTYCKDMYEAALDTDALLLVTEWKEFRMPSLAVLAKTMSHRVVIDGRNIYDAEEMHENGFAYYKIG</sequence>
<dbReference type="InterPro" id="IPR028357">
    <property type="entry name" value="UDPglc_DH_bac"/>
</dbReference>
<dbReference type="EC" id="1.1.1.22" evidence="3 8"/>
<dbReference type="SUPFAM" id="SSF51735">
    <property type="entry name" value="NAD(P)-binding Rossmann-fold domains"/>
    <property type="match status" value="1"/>
</dbReference>
<feature type="domain" description="UDP-glucose/GDP-mannose dehydrogenase C-terminal" evidence="12">
    <location>
        <begin position="320"/>
        <end position="422"/>
    </location>
</feature>
<dbReference type="InterPro" id="IPR017476">
    <property type="entry name" value="UDP-Glc/GDP-Man"/>
</dbReference>
<feature type="binding site" evidence="11">
    <location>
        <position position="30"/>
    </location>
    <ligand>
        <name>NAD(+)</name>
        <dbReference type="ChEBI" id="CHEBI:57540"/>
    </ligand>
</feature>
<feature type="binding site" evidence="10">
    <location>
        <position position="327"/>
    </location>
    <ligand>
        <name>substrate</name>
    </ligand>
</feature>
<dbReference type="InterPro" id="IPR014026">
    <property type="entry name" value="UDP-Glc/GDP-Man_DH_dimer"/>
</dbReference>
<dbReference type="NCBIfam" id="TIGR03026">
    <property type="entry name" value="NDP-sugDHase"/>
    <property type="match status" value="1"/>
</dbReference>
<evidence type="ECO:0000256" key="5">
    <source>
        <dbReference type="ARBA" id="ARBA00023002"/>
    </source>
</evidence>
<feature type="binding site" evidence="10">
    <location>
        <position position="263"/>
    </location>
    <ligand>
        <name>substrate</name>
    </ligand>
</feature>
<dbReference type="PIRSF" id="PIRSF500134">
    <property type="entry name" value="UDPglc_DH_bac"/>
    <property type="match status" value="1"/>
</dbReference>
<dbReference type="Gene3D" id="3.40.50.720">
    <property type="entry name" value="NAD(P)-binding Rossmann-like Domain"/>
    <property type="match status" value="2"/>
</dbReference>